<dbReference type="CDD" id="cd09272">
    <property type="entry name" value="RNase_HI_RT_Ty1"/>
    <property type="match status" value="1"/>
</dbReference>
<evidence type="ECO:0000259" key="4">
    <source>
        <dbReference type="PROSITE" id="PS50158"/>
    </source>
</evidence>
<name>A0AAD8S3S7_LOLMU</name>
<evidence type="ECO:0000259" key="5">
    <source>
        <dbReference type="PROSITE" id="PS50994"/>
    </source>
</evidence>
<keyword evidence="1" id="KW-0479">Metal-binding</keyword>
<dbReference type="GO" id="GO:0003676">
    <property type="term" value="F:nucleic acid binding"/>
    <property type="evidence" value="ECO:0007669"/>
    <property type="project" value="InterPro"/>
</dbReference>
<feature type="region of interest" description="Disordered" evidence="3">
    <location>
        <begin position="805"/>
        <end position="881"/>
    </location>
</feature>
<evidence type="ECO:0008006" key="8">
    <source>
        <dbReference type="Google" id="ProtNLM"/>
    </source>
</evidence>
<feature type="compositionally biased region" description="Polar residues" evidence="3">
    <location>
        <begin position="831"/>
        <end position="843"/>
    </location>
</feature>
<dbReference type="Proteomes" id="UP001231189">
    <property type="component" value="Unassembled WGS sequence"/>
</dbReference>
<dbReference type="PROSITE" id="PS50994">
    <property type="entry name" value="INTEGRASE"/>
    <property type="match status" value="1"/>
</dbReference>
<dbReference type="InterPro" id="IPR012337">
    <property type="entry name" value="RNaseH-like_sf"/>
</dbReference>
<organism evidence="6 7">
    <name type="scientific">Lolium multiflorum</name>
    <name type="common">Italian ryegrass</name>
    <name type="synonym">Lolium perenne subsp. multiflorum</name>
    <dbReference type="NCBI Taxonomy" id="4521"/>
    <lineage>
        <taxon>Eukaryota</taxon>
        <taxon>Viridiplantae</taxon>
        <taxon>Streptophyta</taxon>
        <taxon>Embryophyta</taxon>
        <taxon>Tracheophyta</taxon>
        <taxon>Spermatophyta</taxon>
        <taxon>Magnoliopsida</taxon>
        <taxon>Liliopsida</taxon>
        <taxon>Poales</taxon>
        <taxon>Poaceae</taxon>
        <taxon>BOP clade</taxon>
        <taxon>Pooideae</taxon>
        <taxon>Poodae</taxon>
        <taxon>Poeae</taxon>
        <taxon>Poeae Chloroplast Group 2 (Poeae type)</taxon>
        <taxon>Loliodinae</taxon>
        <taxon>Loliinae</taxon>
        <taxon>Lolium</taxon>
    </lineage>
</organism>
<dbReference type="SMART" id="SM00343">
    <property type="entry name" value="ZnF_C2HC"/>
    <property type="match status" value="1"/>
</dbReference>
<evidence type="ECO:0000256" key="3">
    <source>
        <dbReference type="SAM" id="MobiDB-lite"/>
    </source>
</evidence>
<feature type="region of interest" description="Disordered" evidence="3">
    <location>
        <begin position="534"/>
        <end position="565"/>
    </location>
</feature>
<dbReference type="InterPro" id="IPR036875">
    <property type="entry name" value="Znf_CCHC_sf"/>
</dbReference>
<dbReference type="Gene3D" id="4.10.60.10">
    <property type="entry name" value="Zinc finger, CCHC-type"/>
    <property type="match status" value="1"/>
</dbReference>
<keyword evidence="1" id="KW-0862">Zinc</keyword>
<accession>A0AAD8S3S7</accession>
<dbReference type="InterPro" id="IPR036397">
    <property type="entry name" value="RNaseH_sf"/>
</dbReference>
<dbReference type="PANTHER" id="PTHR11439:SF483">
    <property type="entry name" value="PEPTIDE SYNTHASE GLIP-LIKE, PUTATIVE (AFU_ORTHOLOGUE AFUA_3G12920)-RELATED"/>
    <property type="match status" value="1"/>
</dbReference>
<keyword evidence="7" id="KW-1185">Reference proteome</keyword>
<dbReference type="InterPro" id="IPR013103">
    <property type="entry name" value="RVT_2"/>
</dbReference>
<sequence>MIREGESVADAYARLGALRVRIKGLGAEKYDDGFEMNEGFIKSKVIAMIVVKQEDTNLALNLQIMTKSADLNSDDLVSYVAANENMAKAGKMLMAMNRVDEASHNHEASHNLALKARADHGGEEEYEIEEDEEMTSTSDIATDFAFFAKKYKGKLPMLLNDKKKKRTCYNCDEESHFANECPYEKRVDKPKFIKGVKPRLKPNPINDRYKRNKGRAFVGAEYLSDEEEEDEEKEAGVAGLAFSKPGSLFTYDYSKDYSTENDVGSSFMARITQDDDDSDDSSSSTTVGSCLMARETKVMEPPPSLSSVLDDEAENQKELNVLKELYNVRCTLRGEALVKFDFLMDSLKEKDESIEELGYHLNDKERRFNLLRQELKTERCISQGLKQQIETYELDKVKDLETIERAQSLTQELNASKEELEVAHASLTRDLDHLERANKLVKDELKKLGENHDLLQETYSKALESMNDPIIDKDVASSSTTFTSEHAKLVAEHQATTLEENVRLKKELAKFTTTKSKMGLDDLLSKQRSNNQNYGLGYVPKPYKKNNYKKEKPAQEKNKKGYSSGGPKWVFDSGCTNHMTGGRGVLDQFIEDINKKSSITFGDNSKGKIKAIRTDNGTEFKNYTMQEFVDDEGIKHEFSAPYTPQQNGVVERKNRTIIEMARTMLSEFNSPHNFWGEAISTVHYSNRLFLRPLHNKTPYELLTGNKPNVMYIRVFGCKCLVKNNKGKLGKFETRTIEGIFVGYAENSHAYRYYNRSTGTIEVSCDVVFLEDNGSQVEQVVPCVAGNDDDPSSAIKHMGIGHIRPMEVHSDDQGDGIEVSSSPQVEPSSTQVEPSSATQDISSTQDEPHPEEQEESPQPTEQDHDDDQETSSTHVQAQVVPHDQVLARDEFIDHEETIRKIKAATRASDMKVDLVLGSISKGVVTRRHHALLMTYCQHHAFVSSFEPLKVHEALVDPDWVIAMQEELECFTRNEVWSLVERPKDHRINVIGTKWVFKNKQDEDGIVIRNKARLVAQGFAQIEGMDFEDTFAPVARLEAIHLLLAFASFHNFKLYQMDVKSAFFNGPLKETAYVAQPPGFEDPCRPNHVYLLHKALYGLKQAPRAWYEFLRDFLLQDGFCMGTVDSTLFTKWVKGGGLFICQIYVDDIIFGGTNPNHNKAFELLMTRKFEMSMMGELKFFLGFQVRQLAKGTFISQEKYVKDMLKKFNMTNASPMKTPMPVKGQLGSCDGEKDVDIKVYRSMIGSLLYLCASRPDIMLSVGMCARFQSAPKESHLMAVKRILRYLVLTPTLGLWYPKGSTFELIGYSDSDWAGDKVDRKSTSGACQFIGRSLVSWSSKKQNSTALSTAEAEYISAASCCTQLLWMKQTLKDYGVSLGTVPLLCDNESAIKIANNPVQHCRTKHIDIRHHFLRDHVANKDIDLTHVGTTYQLADIFTKPLDEARFVNLRGELGILDPKNLD</sequence>
<dbReference type="SUPFAM" id="SSF57756">
    <property type="entry name" value="Retrovirus zinc finger-like domains"/>
    <property type="match status" value="1"/>
</dbReference>
<dbReference type="PROSITE" id="PS50158">
    <property type="entry name" value="ZF_CCHC"/>
    <property type="match status" value="1"/>
</dbReference>
<dbReference type="GO" id="GO:0015074">
    <property type="term" value="P:DNA integration"/>
    <property type="evidence" value="ECO:0007669"/>
    <property type="project" value="InterPro"/>
</dbReference>
<evidence type="ECO:0000256" key="1">
    <source>
        <dbReference type="PROSITE-ProRule" id="PRU00047"/>
    </source>
</evidence>
<dbReference type="Pfam" id="PF07727">
    <property type="entry name" value="RVT_2"/>
    <property type="match status" value="1"/>
</dbReference>
<reference evidence="6" key="1">
    <citation type="submission" date="2023-07" db="EMBL/GenBank/DDBJ databases">
        <title>A chromosome-level genome assembly of Lolium multiflorum.</title>
        <authorList>
            <person name="Chen Y."/>
            <person name="Copetti D."/>
            <person name="Kolliker R."/>
            <person name="Studer B."/>
        </authorList>
    </citation>
    <scope>NUCLEOTIDE SEQUENCE</scope>
    <source>
        <strain evidence="6">02402/16</strain>
        <tissue evidence="6">Leaf</tissue>
    </source>
</reference>
<feature type="domain" description="Integrase catalytic" evidence="5">
    <location>
        <begin position="607"/>
        <end position="706"/>
    </location>
</feature>
<dbReference type="Pfam" id="PF25597">
    <property type="entry name" value="SH3_retrovirus"/>
    <property type="match status" value="1"/>
</dbReference>
<keyword evidence="1" id="KW-0863">Zinc-finger</keyword>
<feature type="compositionally biased region" description="Low complexity" evidence="3">
    <location>
        <begin position="817"/>
        <end position="830"/>
    </location>
</feature>
<feature type="domain" description="CCHC-type" evidence="4">
    <location>
        <begin position="168"/>
        <end position="182"/>
    </location>
</feature>
<protein>
    <recommendedName>
        <fullName evidence="8">Gag-pol polyprotein</fullName>
    </recommendedName>
</protein>
<proteinExistence type="predicted"/>
<evidence type="ECO:0000313" key="6">
    <source>
        <dbReference type="EMBL" id="KAK1645029.1"/>
    </source>
</evidence>
<dbReference type="InterPro" id="IPR001584">
    <property type="entry name" value="Integrase_cat-core"/>
</dbReference>
<dbReference type="InterPro" id="IPR043502">
    <property type="entry name" value="DNA/RNA_pol_sf"/>
</dbReference>
<feature type="compositionally biased region" description="Basic and acidic residues" evidence="3">
    <location>
        <begin position="548"/>
        <end position="559"/>
    </location>
</feature>
<dbReference type="EMBL" id="JAUUTY010000004">
    <property type="protein sequence ID" value="KAK1645029.1"/>
    <property type="molecule type" value="Genomic_DNA"/>
</dbReference>
<feature type="coiled-coil region" evidence="2">
    <location>
        <begin position="403"/>
        <end position="458"/>
    </location>
</feature>
<comment type="caution">
    <text evidence="6">The sequence shown here is derived from an EMBL/GenBank/DDBJ whole genome shotgun (WGS) entry which is preliminary data.</text>
</comment>
<gene>
    <name evidence="6" type="ORF">QYE76_062834</name>
</gene>
<dbReference type="Gene3D" id="3.30.420.10">
    <property type="entry name" value="Ribonuclease H-like superfamily/Ribonuclease H"/>
    <property type="match status" value="1"/>
</dbReference>
<dbReference type="PANTHER" id="PTHR11439">
    <property type="entry name" value="GAG-POL-RELATED RETROTRANSPOSON"/>
    <property type="match status" value="1"/>
</dbReference>
<dbReference type="GO" id="GO:0008270">
    <property type="term" value="F:zinc ion binding"/>
    <property type="evidence" value="ECO:0007669"/>
    <property type="project" value="UniProtKB-KW"/>
</dbReference>
<dbReference type="SUPFAM" id="SSF56672">
    <property type="entry name" value="DNA/RNA polymerases"/>
    <property type="match status" value="1"/>
</dbReference>
<dbReference type="InterPro" id="IPR001878">
    <property type="entry name" value="Znf_CCHC"/>
</dbReference>
<dbReference type="InterPro" id="IPR057670">
    <property type="entry name" value="SH3_retrovirus"/>
</dbReference>
<evidence type="ECO:0000256" key="2">
    <source>
        <dbReference type="SAM" id="Coils"/>
    </source>
</evidence>
<evidence type="ECO:0000313" key="7">
    <source>
        <dbReference type="Proteomes" id="UP001231189"/>
    </source>
</evidence>
<dbReference type="SUPFAM" id="SSF53098">
    <property type="entry name" value="Ribonuclease H-like"/>
    <property type="match status" value="1"/>
</dbReference>
<keyword evidence="2" id="KW-0175">Coiled coil</keyword>